<keyword evidence="3" id="KW-1003">Cell membrane</keyword>
<dbReference type="PROSITE" id="PS51371">
    <property type="entry name" value="CBS"/>
    <property type="match status" value="2"/>
</dbReference>
<dbReference type="Proteomes" id="UP000032452">
    <property type="component" value="Unassembled WGS sequence"/>
</dbReference>
<dbReference type="PROSITE" id="PS51846">
    <property type="entry name" value="CNNM"/>
    <property type="match status" value="1"/>
</dbReference>
<evidence type="ECO:0000313" key="15">
    <source>
        <dbReference type="Proteomes" id="UP000032452"/>
    </source>
</evidence>
<dbReference type="AlphaFoldDB" id="A0A0D8ZRV2"/>
<evidence type="ECO:0000259" key="12">
    <source>
        <dbReference type="PROSITE" id="PS51371"/>
    </source>
</evidence>
<comment type="caution">
    <text evidence="14">The sequence shown here is derived from an EMBL/GenBank/DDBJ whole genome shotgun (WGS) entry which is preliminary data.</text>
</comment>
<evidence type="ECO:0000256" key="10">
    <source>
        <dbReference type="PROSITE-ProRule" id="PRU01193"/>
    </source>
</evidence>
<reference evidence="14 15" key="1">
    <citation type="submission" date="2015-02" db="EMBL/GenBank/DDBJ databases">
        <title>Draft genome of a novel marine cyanobacterium (Chroococcales) isolated from South Atlantic Ocean.</title>
        <authorList>
            <person name="Rigonato J."/>
            <person name="Alvarenga D.O."/>
            <person name="Branco L.H."/>
            <person name="Varani A.M."/>
            <person name="Brandini F.P."/>
            <person name="Fiore M.F."/>
        </authorList>
    </citation>
    <scope>NUCLEOTIDE SEQUENCE [LARGE SCALE GENOMIC DNA]</scope>
    <source>
        <strain evidence="14 15">CENA595</strain>
    </source>
</reference>
<evidence type="ECO:0000256" key="2">
    <source>
        <dbReference type="ARBA" id="ARBA00006337"/>
    </source>
</evidence>
<evidence type="ECO:0000256" key="8">
    <source>
        <dbReference type="ARBA" id="ARBA00023136"/>
    </source>
</evidence>
<dbReference type="SUPFAM" id="SSF54631">
    <property type="entry name" value="CBS-domain pair"/>
    <property type="match status" value="1"/>
</dbReference>
<keyword evidence="8 10" id="KW-0472">Membrane</keyword>
<dbReference type="InterPro" id="IPR044751">
    <property type="entry name" value="Ion_transp-like_CBS"/>
</dbReference>
<protein>
    <submittedName>
        <fullName evidence="14">CBS domain-containing protein</fullName>
    </submittedName>
</protein>
<keyword evidence="7 9" id="KW-0129">CBS domain</keyword>
<evidence type="ECO:0000256" key="7">
    <source>
        <dbReference type="ARBA" id="ARBA00023122"/>
    </source>
</evidence>
<keyword evidence="6 10" id="KW-1133">Transmembrane helix</keyword>
<comment type="similarity">
    <text evidence="2">Belongs to the UPF0053 family.</text>
</comment>
<dbReference type="PANTHER" id="PTHR43099:SF2">
    <property type="entry name" value="UPF0053 PROTEIN YRKA"/>
    <property type="match status" value="1"/>
</dbReference>
<feature type="transmembrane region" description="Helical" evidence="11">
    <location>
        <begin position="111"/>
        <end position="132"/>
    </location>
</feature>
<evidence type="ECO:0000256" key="1">
    <source>
        <dbReference type="ARBA" id="ARBA00004651"/>
    </source>
</evidence>
<feature type="domain" description="CNNM transmembrane" evidence="13">
    <location>
        <begin position="8"/>
        <end position="217"/>
    </location>
</feature>
<proteinExistence type="inferred from homology"/>
<dbReference type="PATRIC" id="fig|1618023.3.peg.4906"/>
<accession>A0A0D8ZRV2</accession>
<dbReference type="InterPro" id="IPR046342">
    <property type="entry name" value="CBS_dom_sf"/>
</dbReference>
<dbReference type="Pfam" id="PF03471">
    <property type="entry name" value="CorC_HlyC"/>
    <property type="match status" value="1"/>
</dbReference>
<dbReference type="InterPro" id="IPR000644">
    <property type="entry name" value="CBS_dom"/>
</dbReference>
<evidence type="ECO:0000256" key="9">
    <source>
        <dbReference type="PROSITE-ProRule" id="PRU00703"/>
    </source>
</evidence>
<feature type="transmembrane region" description="Helical" evidence="11">
    <location>
        <begin position="12"/>
        <end position="32"/>
    </location>
</feature>
<dbReference type="PANTHER" id="PTHR43099">
    <property type="entry name" value="UPF0053 PROTEIN YRKA"/>
    <property type="match status" value="1"/>
</dbReference>
<dbReference type="Pfam" id="PF01595">
    <property type="entry name" value="CNNM"/>
    <property type="match status" value="1"/>
</dbReference>
<evidence type="ECO:0000256" key="3">
    <source>
        <dbReference type="ARBA" id="ARBA00022475"/>
    </source>
</evidence>
<dbReference type="GO" id="GO:0005886">
    <property type="term" value="C:plasma membrane"/>
    <property type="evidence" value="ECO:0007669"/>
    <property type="project" value="UniProtKB-SubCell"/>
</dbReference>
<organism evidence="14 15">
    <name type="scientific">Aliterella atlantica CENA595</name>
    <dbReference type="NCBI Taxonomy" id="1618023"/>
    <lineage>
        <taxon>Bacteria</taxon>
        <taxon>Bacillati</taxon>
        <taxon>Cyanobacteriota</taxon>
        <taxon>Cyanophyceae</taxon>
        <taxon>Chroococcidiopsidales</taxon>
        <taxon>Aliterellaceae</taxon>
        <taxon>Aliterella</taxon>
    </lineage>
</organism>
<evidence type="ECO:0000313" key="14">
    <source>
        <dbReference type="EMBL" id="KJH71214.1"/>
    </source>
</evidence>
<dbReference type="InterPro" id="IPR036318">
    <property type="entry name" value="FAD-bd_PCMH-like_sf"/>
</dbReference>
<dbReference type="InterPro" id="IPR016169">
    <property type="entry name" value="FAD-bd_PCMH_sub2"/>
</dbReference>
<dbReference type="SUPFAM" id="SSF56176">
    <property type="entry name" value="FAD-binding/transporter-associated domain-like"/>
    <property type="match status" value="1"/>
</dbReference>
<comment type="subcellular location">
    <subcellularLocation>
        <location evidence="1">Cell membrane</location>
        <topology evidence="1">Multi-pass membrane protein</topology>
    </subcellularLocation>
</comment>
<feature type="domain" description="CBS" evidence="12">
    <location>
        <begin position="302"/>
        <end position="364"/>
    </location>
</feature>
<dbReference type="Gene3D" id="3.30.465.10">
    <property type="match status" value="1"/>
</dbReference>
<dbReference type="InterPro" id="IPR051676">
    <property type="entry name" value="UPF0053_domain"/>
</dbReference>
<feature type="transmembrane region" description="Helical" evidence="11">
    <location>
        <begin position="76"/>
        <end position="99"/>
    </location>
</feature>
<keyword evidence="4 10" id="KW-0812">Transmembrane</keyword>
<name>A0A0D8ZRV2_9CYAN</name>
<evidence type="ECO:0000256" key="4">
    <source>
        <dbReference type="ARBA" id="ARBA00022692"/>
    </source>
</evidence>
<dbReference type="STRING" id="1618023.UH38_14295"/>
<dbReference type="EMBL" id="JYON01000014">
    <property type="protein sequence ID" value="KJH71214.1"/>
    <property type="molecule type" value="Genomic_DNA"/>
</dbReference>
<keyword evidence="5" id="KW-0677">Repeat</keyword>
<dbReference type="InterPro" id="IPR002550">
    <property type="entry name" value="CNNM"/>
</dbReference>
<dbReference type="GO" id="GO:0050660">
    <property type="term" value="F:flavin adenine dinucleotide binding"/>
    <property type="evidence" value="ECO:0007669"/>
    <property type="project" value="InterPro"/>
</dbReference>
<gene>
    <name evidence="14" type="ORF">UH38_14295</name>
</gene>
<evidence type="ECO:0000256" key="6">
    <source>
        <dbReference type="ARBA" id="ARBA00022989"/>
    </source>
</evidence>
<dbReference type="Pfam" id="PF00571">
    <property type="entry name" value="CBS"/>
    <property type="match status" value="1"/>
</dbReference>
<evidence type="ECO:0000259" key="13">
    <source>
        <dbReference type="PROSITE" id="PS51846"/>
    </source>
</evidence>
<dbReference type="InterPro" id="IPR005170">
    <property type="entry name" value="Transptr-assoc_dom"/>
</dbReference>
<dbReference type="SMART" id="SM00116">
    <property type="entry name" value="CBS"/>
    <property type="match status" value="2"/>
</dbReference>
<dbReference type="CDD" id="cd04590">
    <property type="entry name" value="CBS_pair_CorC_HlyC_assoc"/>
    <property type="match status" value="1"/>
</dbReference>
<keyword evidence="15" id="KW-1185">Reference proteome</keyword>
<evidence type="ECO:0000256" key="11">
    <source>
        <dbReference type="SAM" id="Phobius"/>
    </source>
</evidence>
<dbReference type="SMART" id="SM01091">
    <property type="entry name" value="CorC_HlyC"/>
    <property type="match status" value="1"/>
</dbReference>
<evidence type="ECO:0000256" key="5">
    <source>
        <dbReference type="ARBA" id="ARBA00022737"/>
    </source>
</evidence>
<dbReference type="Gene3D" id="3.10.580.10">
    <property type="entry name" value="CBS-domain"/>
    <property type="match status" value="1"/>
</dbReference>
<feature type="domain" description="CBS" evidence="12">
    <location>
        <begin position="235"/>
        <end position="295"/>
    </location>
</feature>
<sequence>MNGSFPLSQSDILLRLFSVLLLIAINAFFVAAEFSLVTVRRSRIHQLVEAGDAEALAVQGLQKSIDRLLSTTQLGITLSSLALGWIGESTMGILLATWIKHLPLAAGTRNIVTHSISVPAAFLLVAYLQIVLGELCPKSLALLYPEQLARFLAPPVRAIARLFNPFIWVINQSTRWLLRLVGINYTGQGWRTPVSPAELQLIIATERESTGLEARARELLNNVFEFGDVRVAEVMVQRNNIVSLPINGTFESLLQVVTATGHSRYPVVGKSLDDVCGTIEFKELAKLLVSGKFTLSTPLKQWIRPARFVPEHTPLSELLSMMQRSHLSMVMIVDEFGGIVGLVTIQDVIAEIIGDTGEPGSSDELMIESLDENTYLVQAQLNLEDLNELLDLHLPLKNEYQTLGGFLLYQMQKIPAIGTTFKYENLEFTVVSVEGPRLHHIKLHRQA</sequence>